<proteinExistence type="predicted"/>
<dbReference type="PANTHER" id="PTHR28272:SF1">
    <property type="entry name" value="RIBONUCLEASES P_MRP PROTEIN SUBUNIT POP3"/>
    <property type="match status" value="1"/>
</dbReference>
<evidence type="ECO:0000313" key="3">
    <source>
        <dbReference type="Proteomes" id="UP000837801"/>
    </source>
</evidence>
<accession>A0A9P0VYN8</accession>
<evidence type="ECO:0000256" key="1">
    <source>
        <dbReference type="SAM" id="MobiDB-lite"/>
    </source>
</evidence>
<dbReference type="OrthoDB" id="20109at2759"/>
<dbReference type="GO" id="GO:0034965">
    <property type="term" value="P:intronic box C/D snoRNA processing"/>
    <property type="evidence" value="ECO:0007669"/>
    <property type="project" value="TreeGrafter"/>
</dbReference>
<dbReference type="GO" id="GO:0005829">
    <property type="term" value="C:cytosol"/>
    <property type="evidence" value="ECO:0007669"/>
    <property type="project" value="TreeGrafter"/>
</dbReference>
<organism evidence="2 3">
    <name type="scientific">[Candida] railenensis</name>
    <dbReference type="NCBI Taxonomy" id="45579"/>
    <lineage>
        <taxon>Eukaryota</taxon>
        <taxon>Fungi</taxon>
        <taxon>Dikarya</taxon>
        <taxon>Ascomycota</taxon>
        <taxon>Saccharomycotina</taxon>
        <taxon>Pichiomycetes</taxon>
        <taxon>Debaryomycetaceae</taxon>
        <taxon>Kurtzmaniella</taxon>
    </lineage>
</organism>
<dbReference type="GO" id="GO:0006364">
    <property type="term" value="P:rRNA processing"/>
    <property type="evidence" value="ECO:0007669"/>
    <property type="project" value="InterPro"/>
</dbReference>
<gene>
    <name evidence="2" type="ORF">CLIB1423_09S05006</name>
</gene>
<dbReference type="GO" id="GO:0004526">
    <property type="term" value="F:ribonuclease P activity"/>
    <property type="evidence" value="ECO:0007669"/>
    <property type="project" value="TreeGrafter"/>
</dbReference>
<dbReference type="EMBL" id="CAKXYY010000009">
    <property type="protein sequence ID" value="CAH2353199.1"/>
    <property type="molecule type" value="Genomic_DNA"/>
</dbReference>
<comment type="caution">
    <text evidence="2">The sequence shown here is derived from an EMBL/GenBank/DDBJ whole genome shotgun (WGS) entry which is preliminary data.</text>
</comment>
<dbReference type="AlphaFoldDB" id="A0A9P0VYN8"/>
<keyword evidence="3" id="KW-1185">Reference proteome</keyword>
<dbReference type="Pfam" id="PF08228">
    <property type="entry name" value="RNase_P_pop3"/>
    <property type="match status" value="1"/>
</dbReference>
<evidence type="ECO:0000313" key="2">
    <source>
        <dbReference type="EMBL" id="CAH2353199.1"/>
    </source>
</evidence>
<dbReference type="GO" id="GO:0000172">
    <property type="term" value="C:ribonuclease MRP complex"/>
    <property type="evidence" value="ECO:0007669"/>
    <property type="project" value="TreeGrafter"/>
</dbReference>
<dbReference type="GO" id="GO:0000171">
    <property type="term" value="F:ribonuclease MRP activity"/>
    <property type="evidence" value="ECO:0007669"/>
    <property type="project" value="TreeGrafter"/>
</dbReference>
<feature type="compositionally biased region" description="Basic and acidic residues" evidence="1">
    <location>
        <begin position="1"/>
        <end position="11"/>
    </location>
</feature>
<dbReference type="GO" id="GO:0005655">
    <property type="term" value="C:nucleolar ribonuclease P complex"/>
    <property type="evidence" value="ECO:0007669"/>
    <property type="project" value="TreeGrafter"/>
</dbReference>
<sequence length="276" mass="31048">MGPKQSADKVKKPTKGKKGGNPVSGSLKDVEQRRRQVFKPVLDNPYTQSNLWPFIEPSDAETIIEHLCHILSKYGQYNDLIEKSKSSKNFVKPEAPEISKHLTIGFNSTVKALERQAQGTRDKLAGNNNVPKEENIEEDDNVYIKYVFITKFEISPKVLLEPFPVLTRVASRNREDQVKLVQLPRGSSKRLSEVLNVSNVTIVGLSNEFTEASGIYDLINSKVKDVEVPWIEKMLEDGFKADFSKPVLKVLSTTAPIFPKKNDQKKKKTPPQKADG</sequence>
<dbReference type="PANTHER" id="PTHR28272">
    <property type="entry name" value="RIBONUCLEASES P/MRP PROTEIN SUBUNIT POP3"/>
    <property type="match status" value="1"/>
</dbReference>
<protein>
    <submittedName>
        <fullName evidence="2">Uncharacterized protein</fullName>
    </submittedName>
</protein>
<dbReference type="GO" id="GO:0008033">
    <property type="term" value="P:tRNA processing"/>
    <property type="evidence" value="ECO:0007669"/>
    <property type="project" value="InterPro"/>
</dbReference>
<dbReference type="InterPro" id="IPR013241">
    <property type="entry name" value="RNase_P_Pop3"/>
</dbReference>
<name>A0A9P0VYN8_9ASCO</name>
<feature type="region of interest" description="Disordered" evidence="1">
    <location>
        <begin position="1"/>
        <end position="31"/>
    </location>
</feature>
<dbReference type="Proteomes" id="UP000837801">
    <property type="component" value="Unassembled WGS sequence"/>
</dbReference>
<reference evidence="2" key="1">
    <citation type="submission" date="2022-03" db="EMBL/GenBank/DDBJ databases">
        <authorList>
            <person name="Legras J.-L."/>
            <person name="Devillers H."/>
            <person name="Grondin C."/>
        </authorList>
    </citation>
    <scope>NUCLEOTIDE SEQUENCE</scope>
    <source>
        <strain evidence="2">CLIB 1423</strain>
    </source>
</reference>